<proteinExistence type="predicted"/>
<reference evidence="2" key="1">
    <citation type="journal article" date="2023" name="GigaByte">
        <title>Genome assembly of the bearded iris, Iris pallida Lam.</title>
        <authorList>
            <person name="Bruccoleri R.E."/>
            <person name="Oakeley E.J."/>
            <person name="Faust A.M.E."/>
            <person name="Altorfer M."/>
            <person name="Dessus-Babus S."/>
            <person name="Burckhardt D."/>
            <person name="Oertli M."/>
            <person name="Naumann U."/>
            <person name="Petersen F."/>
            <person name="Wong J."/>
        </authorList>
    </citation>
    <scope>NUCLEOTIDE SEQUENCE</scope>
    <source>
        <strain evidence="2">GSM-AAB239-AS_SAM_17_03QT</strain>
    </source>
</reference>
<keyword evidence="2" id="KW-0808">Transferase</keyword>
<evidence type="ECO:0000256" key="1">
    <source>
        <dbReference type="SAM" id="MobiDB-lite"/>
    </source>
</evidence>
<keyword evidence="2" id="KW-0675">Receptor</keyword>
<name>A0AAX6G148_IRIPA</name>
<evidence type="ECO:0000313" key="3">
    <source>
        <dbReference type="Proteomes" id="UP001140949"/>
    </source>
</evidence>
<sequence length="129" mass="13650">MLVVVMAGIHWPESRVAGLSGGGSTRHRRPGAREGTQRRGSGIWRRPGLAGSICATTETVEGGAVDHNNEGRWLPIPVVVASRCQRRPRGDGGADPVAGGGCAARGAAQRRHGRLSGKVIVWIWVLLFV</sequence>
<evidence type="ECO:0000313" key="2">
    <source>
        <dbReference type="EMBL" id="KAJ6822360.1"/>
    </source>
</evidence>
<dbReference type="AlphaFoldDB" id="A0AAX6G148"/>
<keyword evidence="2" id="KW-0418">Kinase</keyword>
<feature type="region of interest" description="Disordered" evidence="1">
    <location>
        <begin position="15"/>
        <end position="42"/>
    </location>
</feature>
<dbReference type="GO" id="GO:0016301">
    <property type="term" value="F:kinase activity"/>
    <property type="evidence" value="ECO:0007669"/>
    <property type="project" value="UniProtKB-KW"/>
</dbReference>
<keyword evidence="3" id="KW-1185">Reference proteome</keyword>
<comment type="caution">
    <text evidence="2">The sequence shown here is derived from an EMBL/GenBank/DDBJ whole genome shotgun (WGS) entry which is preliminary data.</text>
</comment>
<gene>
    <name evidence="2" type="ORF">M6B38_388995</name>
</gene>
<dbReference type="EMBL" id="JANAVB010024400">
    <property type="protein sequence ID" value="KAJ6822360.1"/>
    <property type="molecule type" value="Genomic_DNA"/>
</dbReference>
<dbReference type="Proteomes" id="UP001140949">
    <property type="component" value="Unassembled WGS sequence"/>
</dbReference>
<accession>A0AAX6G148</accession>
<reference evidence="2" key="2">
    <citation type="submission" date="2023-04" db="EMBL/GenBank/DDBJ databases">
        <authorList>
            <person name="Bruccoleri R.E."/>
            <person name="Oakeley E.J."/>
            <person name="Faust A.-M."/>
            <person name="Dessus-Babus S."/>
            <person name="Altorfer M."/>
            <person name="Burckhardt D."/>
            <person name="Oertli M."/>
            <person name="Naumann U."/>
            <person name="Petersen F."/>
            <person name="Wong J."/>
        </authorList>
    </citation>
    <scope>NUCLEOTIDE SEQUENCE</scope>
    <source>
        <strain evidence="2">GSM-AAB239-AS_SAM_17_03QT</strain>
        <tissue evidence="2">Leaf</tissue>
    </source>
</reference>
<protein>
    <submittedName>
        <fullName evidence="2">Proline-rich receptor-like protein kinase PERK13</fullName>
    </submittedName>
</protein>
<organism evidence="2 3">
    <name type="scientific">Iris pallida</name>
    <name type="common">Sweet iris</name>
    <dbReference type="NCBI Taxonomy" id="29817"/>
    <lineage>
        <taxon>Eukaryota</taxon>
        <taxon>Viridiplantae</taxon>
        <taxon>Streptophyta</taxon>
        <taxon>Embryophyta</taxon>
        <taxon>Tracheophyta</taxon>
        <taxon>Spermatophyta</taxon>
        <taxon>Magnoliopsida</taxon>
        <taxon>Liliopsida</taxon>
        <taxon>Asparagales</taxon>
        <taxon>Iridaceae</taxon>
        <taxon>Iridoideae</taxon>
        <taxon>Irideae</taxon>
        <taxon>Iris</taxon>
    </lineage>
</organism>